<sequence length="708" mass="78608">MARFLLTWHGAIVCWEHGILRPASLTEVAKGHVTPLLLDESLSIVDGPSCIRIEPAHSDAHPGAIVIRSGSLHVSCRNGQEFLPVPQQAGWEHFMPLMPENVSLLAYCCETTWVTEDRHLAKAQCSEFALSFGNERFALDALHLSPGGDTLTLPDGRRYTAFPDVAFATAVKTVETLLRDPETIHISSVWANGSQLAEALFHVITIPHHAPHLYHLARLCALLDLNEAALACLDALVGRMTTAELSWARAIVVYRQGKENDARDCLRDALLDAATRSQREPLILRTMERFLAPGFHPLVVSRIANELYQVYFDAEFLKPLVPSRLPADAGYELRQAYLQTIEELWGHCHSDKRELFIETEHEANGESHALRIVQGHEAWYRGATDQANAHYERARQLSMESGLHFVHFNCGAYSWLTGSPRSAEPDPLDLSGWTWDWHGGEDGEEQPDLCVVAGSDKGYFRFVPKLIASLVQGCAEGTRPGMIRLVLGIASPNPDQIAFLQRVALALSAARSPVALSFAHGILAHNDGATFSCIRYLMMPEIVTRFSCPVMTTDMDAMFPADFLPLSEDLRARYDYGFRLYAFDKEGRQFMGEPWGFGAGVSFFGETALLPTLAQGLHDYIRTAYLTANPTNWCIDQCALAAVFHHHLKPRWAALRIRFMDIPPTPVVMPHHTGMDKNGFAAWDGIVSTDRIYSALGIDPAEANALIT</sequence>
<comment type="caution">
    <text evidence="1">The sequence shown here is derived from an EMBL/GenBank/DDBJ whole genome shotgun (WGS) entry which is preliminary data.</text>
</comment>
<name>A0ABQ0PZW2_9PROT</name>
<evidence type="ECO:0000313" key="2">
    <source>
        <dbReference type="Proteomes" id="UP001062776"/>
    </source>
</evidence>
<accession>A0ABQ0PZW2</accession>
<dbReference type="EMBL" id="BAPV01000004">
    <property type="protein sequence ID" value="GBQ85693.1"/>
    <property type="molecule type" value="Genomic_DNA"/>
</dbReference>
<organism evidence="1 2">
    <name type="scientific">Asaia krungthepensis NRIC 0535</name>
    <dbReference type="NCBI Taxonomy" id="1307925"/>
    <lineage>
        <taxon>Bacteria</taxon>
        <taxon>Pseudomonadati</taxon>
        <taxon>Pseudomonadota</taxon>
        <taxon>Alphaproteobacteria</taxon>
        <taxon>Acetobacterales</taxon>
        <taxon>Acetobacteraceae</taxon>
        <taxon>Asaia</taxon>
    </lineage>
</organism>
<proteinExistence type="predicted"/>
<dbReference type="RefSeq" id="WP_264814621.1">
    <property type="nucleotide sequence ID" value="NZ_BAPV01000004.1"/>
</dbReference>
<evidence type="ECO:0000313" key="1">
    <source>
        <dbReference type="EMBL" id="GBQ85693.1"/>
    </source>
</evidence>
<dbReference type="Proteomes" id="UP001062776">
    <property type="component" value="Unassembled WGS sequence"/>
</dbReference>
<keyword evidence="2" id="KW-1185">Reference proteome</keyword>
<gene>
    <name evidence="1" type="ORF">AA0535_0831</name>
</gene>
<reference evidence="1" key="1">
    <citation type="submission" date="2013-04" db="EMBL/GenBank/DDBJ databases">
        <title>The genome sequencing project of 58 acetic acid bacteria.</title>
        <authorList>
            <person name="Okamoto-Kainuma A."/>
            <person name="Ishikawa M."/>
            <person name="Umino S."/>
            <person name="Koizumi Y."/>
            <person name="Shiwa Y."/>
            <person name="Yoshikawa H."/>
            <person name="Matsutani M."/>
            <person name="Matsushita K."/>
        </authorList>
    </citation>
    <scope>NUCLEOTIDE SEQUENCE</scope>
    <source>
        <strain evidence="1">NRIC 0535</strain>
    </source>
</reference>
<protein>
    <submittedName>
        <fullName evidence="1">Uncharacterized protein</fullName>
    </submittedName>
</protein>